<keyword evidence="1" id="KW-0732">Signal</keyword>
<reference evidence="2 3" key="2">
    <citation type="journal article" date="2019" name="G3 (Bethesda)">
        <title>Hybrid Assembly of the Genome of the Entomopathogenic Nematode Steinernema carpocapsae Identifies the X-Chromosome.</title>
        <authorList>
            <person name="Serra L."/>
            <person name="Macchietto M."/>
            <person name="Macias-Munoz A."/>
            <person name="McGill C.J."/>
            <person name="Rodriguez I.M."/>
            <person name="Rodriguez B."/>
            <person name="Murad R."/>
            <person name="Mortazavi A."/>
        </authorList>
    </citation>
    <scope>NUCLEOTIDE SEQUENCE [LARGE SCALE GENOMIC DNA]</scope>
    <source>
        <strain evidence="2 3">ALL</strain>
    </source>
</reference>
<dbReference type="EMBL" id="AZBU02000001">
    <property type="protein sequence ID" value="TMS36029.1"/>
    <property type="molecule type" value="Genomic_DNA"/>
</dbReference>
<protein>
    <recommendedName>
        <fullName evidence="4">Secreted protein</fullName>
    </recommendedName>
</protein>
<dbReference type="AlphaFoldDB" id="A0A4U8UTQ8"/>
<accession>A0A4U8UTQ8</accession>
<keyword evidence="3" id="KW-1185">Reference proteome</keyword>
<dbReference type="PROSITE" id="PS51257">
    <property type="entry name" value="PROKAR_LIPOPROTEIN"/>
    <property type="match status" value="1"/>
</dbReference>
<evidence type="ECO:0008006" key="4">
    <source>
        <dbReference type="Google" id="ProtNLM"/>
    </source>
</evidence>
<evidence type="ECO:0000256" key="1">
    <source>
        <dbReference type="SAM" id="SignalP"/>
    </source>
</evidence>
<dbReference type="EMBL" id="CM016762">
    <property type="protein sequence ID" value="TMS36029.1"/>
    <property type="molecule type" value="Genomic_DNA"/>
</dbReference>
<dbReference type="Proteomes" id="UP000298663">
    <property type="component" value="Chromosome X"/>
</dbReference>
<sequence length="124" mass="13685">MSRVDSYRVVLATTLLPFTIACLCFNSSKNNPYSTNCLAAVCFAWCENLSPVEFPGTLDTFPNLFDLPAPTFRLCIRRSHKPERVLPSKPSASSRSPAFRLTFAVKTIDHSSACDDMALFVGVC</sequence>
<reference evidence="2 3" key="1">
    <citation type="journal article" date="2015" name="Genome Biol.">
        <title>Comparative genomics of Steinernema reveals deeply conserved gene regulatory networks.</title>
        <authorList>
            <person name="Dillman A.R."/>
            <person name="Macchietto M."/>
            <person name="Porter C.F."/>
            <person name="Rogers A."/>
            <person name="Williams B."/>
            <person name="Antoshechkin I."/>
            <person name="Lee M.M."/>
            <person name="Goodwin Z."/>
            <person name="Lu X."/>
            <person name="Lewis E.E."/>
            <person name="Goodrich-Blair H."/>
            <person name="Stock S.P."/>
            <person name="Adams B.J."/>
            <person name="Sternberg P.W."/>
            <person name="Mortazavi A."/>
        </authorList>
    </citation>
    <scope>NUCLEOTIDE SEQUENCE [LARGE SCALE GENOMIC DNA]</scope>
    <source>
        <strain evidence="2 3">ALL</strain>
    </source>
</reference>
<feature type="chain" id="PRO_5020997607" description="Secreted protein" evidence="1">
    <location>
        <begin position="22"/>
        <end position="124"/>
    </location>
</feature>
<organism evidence="2 3">
    <name type="scientific">Steinernema carpocapsae</name>
    <name type="common">Entomopathogenic nematode</name>
    <dbReference type="NCBI Taxonomy" id="34508"/>
    <lineage>
        <taxon>Eukaryota</taxon>
        <taxon>Metazoa</taxon>
        <taxon>Ecdysozoa</taxon>
        <taxon>Nematoda</taxon>
        <taxon>Chromadorea</taxon>
        <taxon>Rhabditida</taxon>
        <taxon>Tylenchina</taxon>
        <taxon>Panagrolaimomorpha</taxon>
        <taxon>Strongyloidoidea</taxon>
        <taxon>Steinernematidae</taxon>
        <taxon>Steinernema</taxon>
    </lineage>
</organism>
<gene>
    <name evidence="2" type="ORF">L596_003296</name>
</gene>
<comment type="caution">
    <text evidence="2">The sequence shown here is derived from an EMBL/GenBank/DDBJ whole genome shotgun (WGS) entry which is preliminary data.</text>
</comment>
<name>A0A4U8UTQ8_STECR</name>
<feature type="signal peptide" evidence="1">
    <location>
        <begin position="1"/>
        <end position="21"/>
    </location>
</feature>
<proteinExistence type="predicted"/>
<evidence type="ECO:0000313" key="2">
    <source>
        <dbReference type="EMBL" id="TMS36029.1"/>
    </source>
</evidence>
<evidence type="ECO:0000313" key="3">
    <source>
        <dbReference type="Proteomes" id="UP000298663"/>
    </source>
</evidence>